<feature type="transmembrane region" description="Helical" evidence="17">
    <location>
        <begin position="73"/>
        <end position="92"/>
    </location>
</feature>
<feature type="transmembrane region" description="Helical" evidence="17">
    <location>
        <begin position="43"/>
        <end position="61"/>
    </location>
</feature>
<dbReference type="GO" id="GO:0042584">
    <property type="term" value="C:chromaffin granule membrane"/>
    <property type="evidence" value="ECO:0007669"/>
    <property type="project" value="UniProtKB-SubCell"/>
</dbReference>
<protein>
    <recommendedName>
        <fullName evidence="14">Voltage-gated purine nucleotide uniporter SLC17A9</fullName>
    </recommendedName>
    <alternativeName>
        <fullName evidence="16">Solute carrier family 17 member 9</fullName>
    </alternativeName>
    <alternativeName>
        <fullName evidence="15">Vesicular nucleotide transporter</fullName>
    </alternativeName>
</protein>
<feature type="transmembrane region" description="Helical" evidence="17">
    <location>
        <begin position="262"/>
        <end position="282"/>
    </location>
</feature>
<dbReference type="GO" id="GO:0072530">
    <property type="term" value="P:purine-containing compound transmembrane transport"/>
    <property type="evidence" value="ECO:0007669"/>
    <property type="project" value="UniProtKB-ARBA"/>
</dbReference>
<feature type="transmembrane region" description="Helical" evidence="17">
    <location>
        <begin position="386"/>
        <end position="407"/>
    </location>
</feature>
<dbReference type="CDD" id="cd17380">
    <property type="entry name" value="MFS_SLC17A9_like"/>
    <property type="match status" value="1"/>
</dbReference>
<comment type="catalytic activity">
    <reaction evidence="11">
        <text>ATP(in) = ATP(out)</text>
        <dbReference type="Rhea" id="RHEA:75687"/>
        <dbReference type="ChEBI" id="CHEBI:30616"/>
    </reaction>
</comment>
<feature type="transmembrane region" description="Helical" evidence="17">
    <location>
        <begin position="104"/>
        <end position="123"/>
    </location>
</feature>
<evidence type="ECO:0000256" key="3">
    <source>
        <dbReference type="ARBA" id="ARBA00022448"/>
    </source>
</evidence>
<evidence type="ECO:0000256" key="7">
    <source>
        <dbReference type="ARBA" id="ARBA00023228"/>
    </source>
</evidence>
<feature type="domain" description="Major facilitator superfamily (MFS) profile" evidence="18">
    <location>
        <begin position="7"/>
        <end position="412"/>
    </location>
</feature>
<reference evidence="19 20" key="1">
    <citation type="journal article" date="2018" name="Genomics">
        <title>Molecular footprints of inshore aquatic adaptation in Indo-Pacific humpback dolphin (Sousa chinensis).</title>
        <authorList>
            <person name="Ming Y."/>
            <person name="Jian J."/>
            <person name="Yu F."/>
            <person name="Yu X."/>
            <person name="Wang J."/>
            <person name="Liu W."/>
        </authorList>
    </citation>
    <scope>NUCLEOTIDE SEQUENCE [LARGE SCALE GENOMIC DNA]</scope>
    <source>
        <strain evidence="19">MY-2018</strain>
        <tissue evidence="19">Skin</tissue>
    </source>
</reference>
<dbReference type="PANTHER" id="PTHR11662">
    <property type="entry name" value="SOLUTE CARRIER FAMILY 17"/>
    <property type="match status" value="1"/>
</dbReference>
<comment type="subcellular location">
    <subcellularLocation>
        <location evidence="9">Cytoplasmic vesicle</location>
        <location evidence="9">Secretory vesicle</location>
        <location evidence="9">Chromaffin granule membrane</location>
        <topology evidence="9">Multi-pass membrane protein</topology>
    </subcellularLocation>
    <subcellularLocation>
        <location evidence="1">Lysosome membrane</location>
        <topology evidence="1">Multi-pass membrane protein</topology>
    </subcellularLocation>
</comment>
<dbReference type="PROSITE" id="PS00217">
    <property type="entry name" value="SUGAR_TRANSPORT_2"/>
    <property type="match status" value="1"/>
</dbReference>
<feature type="transmembrane region" description="Helical" evidence="17">
    <location>
        <begin position="161"/>
        <end position="183"/>
    </location>
</feature>
<dbReference type="GO" id="GO:0005765">
    <property type="term" value="C:lysosomal membrane"/>
    <property type="evidence" value="ECO:0007669"/>
    <property type="project" value="UniProtKB-SubCell"/>
</dbReference>
<dbReference type="InterPro" id="IPR050382">
    <property type="entry name" value="MFS_Na/Anion_cotransporter"/>
</dbReference>
<dbReference type="Proteomes" id="UP000295264">
    <property type="component" value="Unassembled WGS sequence"/>
</dbReference>
<dbReference type="GO" id="GO:0160042">
    <property type="term" value="F:purine nucleotide uniporter activity"/>
    <property type="evidence" value="ECO:0007669"/>
    <property type="project" value="UniProtKB-ARBA"/>
</dbReference>
<gene>
    <name evidence="19" type="ORF">DBR06_SOUSAS9210084</name>
</gene>
<dbReference type="InterPro" id="IPR044777">
    <property type="entry name" value="SLC17A9-like"/>
</dbReference>
<feature type="non-terminal residue" evidence="19">
    <location>
        <position position="1"/>
    </location>
</feature>
<evidence type="ECO:0000256" key="9">
    <source>
        <dbReference type="ARBA" id="ARBA00024185"/>
    </source>
</evidence>
<accession>A0A484GRG5</accession>
<dbReference type="EMBL" id="QWLN02005137">
    <property type="protein sequence ID" value="TEA37756.1"/>
    <property type="molecule type" value="Genomic_DNA"/>
</dbReference>
<dbReference type="InterPro" id="IPR011701">
    <property type="entry name" value="MFS"/>
</dbReference>
<comment type="caution">
    <text evidence="19">The sequence shown here is derived from an EMBL/GenBank/DDBJ whole genome shotgun (WGS) entry which is preliminary data.</text>
</comment>
<evidence type="ECO:0000256" key="10">
    <source>
        <dbReference type="ARBA" id="ARBA00036284"/>
    </source>
</evidence>
<comment type="similarity">
    <text evidence="2">Belongs to the major facilitator superfamily. Sodium/anion cotransporter family.</text>
</comment>
<evidence type="ECO:0000259" key="18">
    <source>
        <dbReference type="PROSITE" id="PS50850"/>
    </source>
</evidence>
<evidence type="ECO:0000256" key="14">
    <source>
        <dbReference type="ARBA" id="ARBA00074107"/>
    </source>
</evidence>
<name>A0A484GRG5_SOUCH</name>
<dbReference type="FunFam" id="1.20.1250.20:FF:000059">
    <property type="entry name" value="Solute carrier family 17 member 9"/>
    <property type="match status" value="1"/>
</dbReference>
<dbReference type="GO" id="GO:1904669">
    <property type="term" value="P:ATP export"/>
    <property type="evidence" value="ECO:0007669"/>
    <property type="project" value="UniProtKB-ARBA"/>
</dbReference>
<proteinExistence type="inferred from homology"/>
<evidence type="ECO:0000256" key="8">
    <source>
        <dbReference type="ARBA" id="ARBA00023329"/>
    </source>
</evidence>
<dbReference type="Gene3D" id="1.20.1250.20">
    <property type="entry name" value="MFS general substrate transporter like domains"/>
    <property type="match status" value="2"/>
</dbReference>
<evidence type="ECO:0000256" key="12">
    <source>
        <dbReference type="ARBA" id="ARBA00051849"/>
    </source>
</evidence>
<evidence type="ECO:0000256" key="13">
    <source>
        <dbReference type="ARBA" id="ARBA00056522"/>
    </source>
</evidence>
<dbReference type="PROSITE" id="PS50850">
    <property type="entry name" value="MFS"/>
    <property type="match status" value="1"/>
</dbReference>
<organism evidence="19 20">
    <name type="scientific">Sousa chinensis</name>
    <name type="common">Indo-pacific humpbacked dolphin</name>
    <name type="synonym">Steno chinensis</name>
    <dbReference type="NCBI Taxonomy" id="103600"/>
    <lineage>
        <taxon>Eukaryota</taxon>
        <taxon>Metazoa</taxon>
        <taxon>Chordata</taxon>
        <taxon>Craniata</taxon>
        <taxon>Vertebrata</taxon>
        <taxon>Euteleostomi</taxon>
        <taxon>Mammalia</taxon>
        <taxon>Eutheria</taxon>
        <taxon>Laurasiatheria</taxon>
        <taxon>Artiodactyla</taxon>
        <taxon>Whippomorpha</taxon>
        <taxon>Cetacea</taxon>
        <taxon>Odontoceti</taxon>
        <taxon>Delphinidae</taxon>
        <taxon>Sousa</taxon>
    </lineage>
</organism>
<evidence type="ECO:0000256" key="4">
    <source>
        <dbReference type="ARBA" id="ARBA00022692"/>
    </source>
</evidence>
<keyword evidence="8" id="KW-0968">Cytoplasmic vesicle</keyword>
<dbReference type="InterPro" id="IPR036259">
    <property type="entry name" value="MFS_trans_sf"/>
</dbReference>
<keyword evidence="3" id="KW-0813">Transport</keyword>
<evidence type="ECO:0000256" key="1">
    <source>
        <dbReference type="ARBA" id="ARBA00004155"/>
    </source>
</evidence>
<dbReference type="FunFam" id="1.20.1250.20:FF:000150">
    <property type="entry name" value="Solute carrier family 17 member 9"/>
    <property type="match status" value="1"/>
</dbReference>
<keyword evidence="20" id="KW-1185">Reference proteome</keyword>
<evidence type="ECO:0000256" key="5">
    <source>
        <dbReference type="ARBA" id="ARBA00022989"/>
    </source>
</evidence>
<dbReference type="InterPro" id="IPR020846">
    <property type="entry name" value="MFS_dom"/>
</dbReference>
<keyword evidence="4 17" id="KW-0812">Transmembrane</keyword>
<dbReference type="PANTHER" id="PTHR11662:SF279">
    <property type="entry name" value="VOLTAGE-GATED PURINE NUCLEOTIDE UNIPORTER SLC17A9"/>
    <property type="match status" value="1"/>
</dbReference>
<keyword evidence="6 17" id="KW-0472">Membrane</keyword>
<dbReference type="Pfam" id="PF07690">
    <property type="entry name" value="MFS_1"/>
    <property type="match status" value="1"/>
</dbReference>
<evidence type="ECO:0000256" key="2">
    <source>
        <dbReference type="ARBA" id="ARBA00008586"/>
    </source>
</evidence>
<sequence length="422" mass="45386">RPECQVWTGTLLLGTCLLYCARVSMPVCAAAMSQDFGWNKKEAGVVLSSFFWGYCLTQVVGGHLGDRIGGEKVILLSASAWGFITAATPLLSRLSSAHLAFMTFSRILTGLLQGVYFPALTSLLSQKVRESERAFTYSTVGAGSQFGTLVTGAVGSLLLDWYGWPSVFYFSGGLTLLWVCYVYRCLLGEKDLILALGVLAQGLPVSRHTKVPWRQLFRKPSVWAAIISQLSAACSFFVLLSWLPTFFKETFPSSKGWVFNVVPWLVAIPASLFSGLLSDRLINQGYRTITVRKFMQAMGLGLSSVFALCLGHTSSFCKSVVFASASIGLQTFNHSGISVNIQDLAPSCAGFLGGMAHHPVCLSPLEGAGVVGVCLGGYLIETTGSWTSVFDLVAAVSSLGLCTFLVFGKAQRVDLSPAHEDL</sequence>
<evidence type="ECO:0000256" key="15">
    <source>
        <dbReference type="ARBA" id="ARBA00079665"/>
    </source>
</evidence>
<dbReference type="AlphaFoldDB" id="A0A484GRG5"/>
<keyword evidence="5 17" id="KW-1133">Transmembrane helix</keyword>
<comment type="catalytic activity">
    <reaction evidence="12">
        <text>ADP(in) = ADP(out)</text>
        <dbReference type="Rhea" id="RHEA:75783"/>
        <dbReference type="ChEBI" id="CHEBI:456216"/>
    </reaction>
</comment>
<dbReference type="InterPro" id="IPR005829">
    <property type="entry name" value="Sugar_transporter_CS"/>
</dbReference>
<evidence type="ECO:0000256" key="16">
    <source>
        <dbReference type="ARBA" id="ARBA00079853"/>
    </source>
</evidence>
<feature type="transmembrane region" description="Helical" evidence="17">
    <location>
        <begin position="222"/>
        <end position="242"/>
    </location>
</feature>
<evidence type="ECO:0000313" key="19">
    <source>
        <dbReference type="EMBL" id="TEA37756.1"/>
    </source>
</evidence>
<evidence type="ECO:0000256" key="17">
    <source>
        <dbReference type="SAM" id="Phobius"/>
    </source>
</evidence>
<comment type="catalytic activity">
    <reaction evidence="10">
        <text>GTP(in) = GTP(out)</text>
        <dbReference type="Rhea" id="RHEA:75787"/>
        <dbReference type="ChEBI" id="CHEBI:37565"/>
    </reaction>
</comment>
<feature type="transmembrane region" description="Helical" evidence="17">
    <location>
        <begin position="294"/>
        <end position="313"/>
    </location>
</feature>
<evidence type="ECO:0000256" key="11">
    <source>
        <dbReference type="ARBA" id="ARBA00044897"/>
    </source>
</evidence>
<comment type="function">
    <text evidence="13">Voltage-gated ATP nucleotide uniporter that can also transport the purine nucleotides ADP and GTP. Uses the membrane potential as the driving force to control ATP accumulation in lysosomes and secretory vesicles. By controlling ATP storage in lysosomes, regulates ATP-dependent proteins of these organelles. Also indirectly regulates the exocytosis of ATP through its import into lysosomes in astrocytes and secretory vesicles such as adrenal chromaffin granules, mucin granules and synaptic vesicles.</text>
</comment>
<evidence type="ECO:0000313" key="20">
    <source>
        <dbReference type="Proteomes" id="UP000295264"/>
    </source>
</evidence>
<keyword evidence="7" id="KW-0458">Lysosome</keyword>
<evidence type="ECO:0000256" key="6">
    <source>
        <dbReference type="ARBA" id="ARBA00023136"/>
    </source>
</evidence>
<dbReference type="SUPFAM" id="SSF103473">
    <property type="entry name" value="MFS general substrate transporter"/>
    <property type="match status" value="1"/>
</dbReference>
<feature type="transmembrane region" description="Helical" evidence="17">
    <location>
        <begin position="135"/>
        <end position="155"/>
    </location>
</feature>